<comment type="caution">
    <text evidence="3">The sequence shown here is derived from an EMBL/GenBank/DDBJ whole genome shotgun (WGS) entry which is preliminary data.</text>
</comment>
<keyword evidence="2" id="KW-1133">Transmembrane helix</keyword>
<reference evidence="3 4" key="1">
    <citation type="submission" date="2018-11" db="EMBL/GenBank/DDBJ databases">
        <title>Genomic Encyclopedia of Type Strains, Phase IV (KMG-IV): sequencing the most valuable type-strain genomes for metagenomic binning, comparative biology and taxonomic classification.</title>
        <authorList>
            <person name="Goeker M."/>
        </authorList>
    </citation>
    <scope>NUCLEOTIDE SEQUENCE [LARGE SCALE GENOMIC DNA]</scope>
    <source>
        <strain evidence="3 4">DSM 100275</strain>
    </source>
</reference>
<keyword evidence="1" id="KW-0175">Coiled coil</keyword>
<dbReference type="Proteomes" id="UP000276634">
    <property type="component" value="Unassembled WGS sequence"/>
</dbReference>
<gene>
    <name evidence="3" type="ORF">EDC57_0019</name>
</gene>
<organism evidence="3 4">
    <name type="scientific">Inmirania thermothiophila</name>
    <dbReference type="NCBI Taxonomy" id="1750597"/>
    <lineage>
        <taxon>Bacteria</taxon>
        <taxon>Pseudomonadati</taxon>
        <taxon>Pseudomonadota</taxon>
        <taxon>Gammaproteobacteria</taxon>
        <taxon>Chromatiales</taxon>
        <taxon>Ectothiorhodospiraceae</taxon>
        <taxon>Inmirania</taxon>
    </lineage>
</organism>
<name>A0A3N1Y5N8_9GAMM</name>
<dbReference type="EMBL" id="RJVI01000001">
    <property type="protein sequence ID" value="ROR34124.1"/>
    <property type="molecule type" value="Genomic_DNA"/>
</dbReference>
<dbReference type="OrthoDB" id="5296173at2"/>
<feature type="coiled-coil region" evidence="1">
    <location>
        <begin position="47"/>
        <end position="91"/>
    </location>
</feature>
<keyword evidence="2" id="KW-0812">Transmembrane</keyword>
<feature type="transmembrane region" description="Helical" evidence="2">
    <location>
        <begin position="21"/>
        <end position="43"/>
    </location>
</feature>
<protein>
    <submittedName>
        <fullName evidence="3">Type IV pilus assembly protein PilN</fullName>
    </submittedName>
</protein>
<dbReference type="GO" id="GO:0043683">
    <property type="term" value="P:type IV pilus assembly"/>
    <property type="evidence" value="ECO:0007669"/>
    <property type="project" value="TreeGrafter"/>
</dbReference>
<dbReference type="Pfam" id="PF05137">
    <property type="entry name" value="PilN"/>
    <property type="match status" value="1"/>
</dbReference>
<dbReference type="GO" id="GO:0043107">
    <property type="term" value="P:type IV pilus-dependent motility"/>
    <property type="evidence" value="ECO:0007669"/>
    <property type="project" value="TreeGrafter"/>
</dbReference>
<proteinExistence type="predicted"/>
<dbReference type="PANTHER" id="PTHR40278:SF2">
    <property type="entry name" value="TYPE IV PILUS INNER MEMBRANE COMPONENT PILN"/>
    <property type="match status" value="1"/>
</dbReference>
<dbReference type="RefSeq" id="WP_123399040.1">
    <property type="nucleotide sequence ID" value="NZ_RJVI01000001.1"/>
</dbReference>
<evidence type="ECO:0000256" key="2">
    <source>
        <dbReference type="SAM" id="Phobius"/>
    </source>
</evidence>
<keyword evidence="2" id="KW-0472">Membrane</keyword>
<sequence length="191" mass="21827">MARINLLPWREELRRERQRRFYVTLGGATVAAALAVVWVHLYINGLIEAQRTRNRFLEQEIARVDRQIKEIRELEKTRKQLLARMRIIQELQQSRPLAVRLFDEIARAVPEGVQLLRLAQQGDTLTIEGLAESNARVSALMRNLEASPILADPRLEVIQATRGEESRVRRFTLRVTQVGAKGAAAEEEQAG</sequence>
<dbReference type="InterPro" id="IPR052534">
    <property type="entry name" value="Extracell_DNA_Util/SecSys_Comp"/>
</dbReference>
<keyword evidence="4" id="KW-1185">Reference proteome</keyword>
<evidence type="ECO:0000313" key="4">
    <source>
        <dbReference type="Proteomes" id="UP000276634"/>
    </source>
</evidence>
<evidence type="ECO:0000256" key="1">
    <source>
        <dbReference type="SAM" id="Coils"/>
    </source>
</evidence>
<evidence type="ECO:0000313" key="3">
    <source>
        <dbReference type="EMBL" id="ROR34124.1"/>
    </source>
</evidence>
<dbReference type="AlphaFoldDB" id="A0A3N1Y5N8"/>
<accession>A0A3N1Y5N8</accession>
<dbReference type="InterPro" id="IPR007813">
    <property type="entry name" value="PilN"/>
</dbReference>
<dbReference type="PANTHER" id="PTHR40278">
    <property type="entry name" value="DNA UTILIZATION PROTEIN HOFN"/>
    <property type="match status" value="1"/>
</dbReference>